<dbReference type="PANTHER" id="PTHR45947:SF3">
    <property type="entry name" value="SULFOQUINOVOSYL TRANSFERASE SQD2"/>
    <property type="match status" value="1"/>
</dbReference>
<dbReference type="OrthoDB" id="9815351at2"/>
<evidence type="ECO:0000313" key="4">
    <source>
        <dbReference type="Proteomes" id="UP000295985"/>
    </source>
</evidence>
<dbReference type="Gene3D" id="3.40.50.2000">
    <property type="entry name" value="Glycogen Phosphorylase B"/>
    <property type="match status" value="2"/>
</dbReference>
<keyword evidence="5" id="KW-1185">Reference proteome</keyword>
<dbReference type="Proteomes" id="UP000295985">
    <property type="component" value="Unassembled WGS sequence"/>
</dbReference>
<evidence type="ECO:0000259" key="1">
    <source>
        <dbReference type="Pfam" id="PF13439"/>
    </source>
</evidence>
<dbReference type="PANTHER" id="PTHR45947">
    <property type="entry name" value="SULFOQUINOVOSYL TRANSFERASE SQD2"/>
    <property type="match status" value="1"/>
</dbReference>
<evidence type="ECO:0000313" key="2">
    <source>
        <dbReference type="EMBL" id="PWC24041.1"/>
    </source>
</evidence>
<feature type="domain" description="Glycosyltransferase subfamily 4-like N-terminal" evidence="1">
    <location>
        <begin position="19"/>
        <end position="188"/>
    </location>
</feature>
<name>A0A2U1UR23_9GAMM</name>
<protein>
    <submittedName>
        <fullName evidence="2">Glycosyltransferase family 1 protein</fullName>
    </submittedName>
</protein>
<reference evidence="3 5" key="2">
    <citation type="submission" date="2018-11" db="EMBL/GenBank/DDBJ databases">
        <title>Genome sequences of Brenneria nigrifluens and Brenneria rubrifaciens.</title>
        <authorList>
            <person name="Poret-Peterson A.T."/>
            <person name="McClean A.E."/>
            <person name="Kluepfel D.A."/>
        </authorList>
    </citation>
    <scope>NUCLEOTIDE SEQUENCE [LARGE SCALE GENOMIC DNA]</scope>
    <source>
        <strain evidence="3 5">ATCC 13028</strain>
    </source>
</reference>
<gene>
    <name evidence="2" type="ORF">DDT54_10800</name>
    <name evidence="3" type="ORF">EH206_14195</name>
</gene>
<evidence type="ECO:0000313" key="5">
    <source>
        <dbReference type="Proteomes" id="UP000303847"/>
    </source>
</evidence>
<dbReference type="EMBL" id="QDKK01000016">
    <property type="protein sequence ID" value="PWC24041.1"/>
    <property type="molecule type" value="Genomic_DNA"/>
</dbReference>
<dbReference type="SUPFAM" id="SSF53756">
    <property type="entry name" value="UDP-Glycosyltransferase/glycogen phosphorylase"/>
    <property type="match status" value="1"/>
</dbReference>
<keyword evidence="2" id="KW-0808">Transferase</keyword>
<sequence length="388" mass="41661">MRVAYICADPGIPVFGSKGASIHVQEVIRSLLRRGARVTLFAQRPEGEPPPDLRSLEVTPLPPLPASGAAARAAAALAANRVLPDLLARSGPFDLLYERYSLWSHAGMAFARRNRIRRVLEVNAPLIEEQRQYRELPLRGQAERVIRSLLADAATIVAVSPGVKAYLDAFTESGGRAVVVSNGVDLARFPAARPPRPGGNTIGFLGSMKPWHGVDRLIDAFALLHRRGRHGRLLVVGDGGESAPLLEKVTRDKLLPFTRFTGAVAPHRVPALLAEMDIAVAPYPRLAGFYFSPLKIYEYMAAGLPVVATRVGHLHEVLEEGRAGLLVPPDDPAALCEALIALLDDDALRQALGQAGRALVAQRYGWDAIVGRILSLADAADAAGEARG</sequence>
<reference evidence="2 4" key="1">
    <citation type="submission" date="2018-04" db="EMBL/GenBank/DDBJ databases">
        <title>Brenneria corticis sp.nov.</title>
        <authorList>
            <person name="Li Y."/>
        </authorList>
    </citation>
    <scope>NUCLEOTIDE SEQUENCE [LARGE SCALE GENOMIC DNA]</scope>
    <source>
        <strain evidence="2 4">LMG 2694</strain>
    </source>
</reference>
<dbReference type="InterPro" id="IPR050194">
    <property type="entry name" value="Glycosyltransferase_grp1"/>
</dbReference>
<organism evidence="2 4">
    <name type="scientific">Brenneria nigrifluens DSM 30175 = ATCC 13028</name>
    <dbReference type="NCBI Taxonomy" id="1121120"/>
    <lineage>
        <taxon>Bacteria</taxon>
        <taxon>Pseudomonadati</taxon>
        <taxon>Pseudomonadota</taxon>
        <taxon>Gammaproteobacteria</taxon>
        <taxon>Enterobacterales</taxon>
        <taxon>Pectobacteriaceae</taxon>
        <taxon>Brenneria</taxon>
    </lineage>
</organism>
<accession>A0A2U1UR23</accession>
<proteinExistence type="predicted"/>
<evidence type="ECO:0000313" key="3">
    <source>
        <dbReference type="EMBL" id="QCR05234.1"/>
    </source>
</evidence>
<dbReference type="GO" id="GO:0016757">
    <property type="term" value="F:glycosyltransferase activity"/>
    <property type="evidence" value="ECO:0007669"/>
    <property type="project" value="TreeGrafter"/>
</dbReference>
<dbReference type="CDD" id="cd03801">
    <property type="entry name" value="GT4_PimA-like"/>
    <property type="match status" value="1"/>
</dbReference>
<dbReference type="Pfam" id="PF13439">
    <property type="entry name" value="Glyco_transf_4"/>
    <property type="match status" value="1"/>
</dbReference>
<dbReference type="Pfam" id="PF13692">
    <property type="entry name" value="Glyco_trans_1_4"/>
    <property type="match status" value="1"/>
</dbReference>
<dbReference type="EMBL" id="CP034036">
    <property type="protein sequence ID" value="QCR05234.1"/>
    <property type="molecule type" value="Genomic_DNA"/>
</dbReference>
<dbReference type="Proteomes" id="UP000303847">
    <property type="component" value="Chromosome"/>
</dbReference>
<dbReference type="RefSeq" id="WP_009113508.1">
    <property type="nucleotide sequence ID" value="NZ_CP034036.1"/>
</dbReference>
<dbReference type="AlphaFoldDB" id="A0A2U1UR23"/>
<dbReference type="InterPro" id="IPR028098">
    <property type="entry name" value="Glyco_trans_4-like_N"/>
</dbReference>